<name>A0ABM9D856_9BACT</name>
<sequence length="57" mass="6578">MLFGREPVSGSLFLFSSISDTRHNRNIVARRPFYARFYRPAVRGRLIVNSARPAQKP</sequence>
<accession>A0ABM9D856</accession>
<evidence type="ECO:0000313" key="1">
    <source>
        <dbReference type="EMBL" id="CAH2031399.1"/>
    </source>
</evidence>
<gene>
    <name evidence="1" type="ORF">GEAMG1_1569</name>
</gene>
<proteinExistence type="predicted"/>
<dbReference type="Proteomes" id="UP001295463">
    <property type="component" value="Chromosome"/>
</dbReference>
<protein>
    <submittedName>
        <fullName evidence="1">Uncharacterized protein</fullName>
    </submittedName>
</protein>
<dbReference type="EMBL" id="OW150024">
    <property type="protein sequence ID" value="CAH2031399.1"/>
    <property type="molecule type" value="Genomic_DNA"/>
</dbReference>
<organism evidence="1 2">
    <name type="scientific">Trichlorobacter ammonificans</name>
    <dbReference type="NCBI Taxonomy" id="2916410"/>
    <lineage>
        <taxon>Bacteria</taxon>
        <taxon>Pseudomonadati</taxon>
        <taxon>Thermodesulfobacteriota</taxon>
        <taxon>Desulfuromonadia</taxon>
        <taxon>Geobacterales</taxon>
        <taxon>Geobacteraceae</taxon>
        <taxon>Trichlorobacter</taxon>
    </lineage>
</organism>
<reference evidence="1 2" key="1">
    <citation type="submission" date="2022-03" db="EMBL/GenBank/DDBJ databases">
        <authorList>
            <person name="Koch H."/>
        </authorList>
    </citation>
    <scope>NUCLEOTIDE SEQUENCE [LARGE SCALE GENOMIC DNA]</scope>
    <source>
        <strain evidence="1 2">G1</strain>
    </source>
</reference>
<keyword evidence="2" id="KW-1185">Reference proteome</keyword>
<evidence type="ECO:0000313" key="2">
    <source>
        <dbReference type="Proteomes" id="UP001295463"/>
    </source>
</evidence>